<dbReference type="AlphaFoldDB" id="A0A803MQ85"/>
<name>A0A803MQ85_CHEQI</name>
<evidence type="ECO:0000256" key="1">
    <source>
        <dbReference type="SAM" id="MobiDB-lite"/>
    </source>
</evidence>
<keyword evidence="4" id="KW-1185">Reference proteome</keyword>
<keyword evidence="2" id="KW-0732">Signal</keyword>
<reference evidence="3" key="1">
    <citation type="journal article" date="2017" name="Nature">
        <title>The genome of Chenopodium quinoa.</title>
        <authorList>
            <person name="Jarvis D.E."/>
            <person name="Ho Y.S."/>
            <person name="Lightfoot D.J."/>
            <person name="Schmoeckel S.M."/>
            <person name="Li B."/>
            <person name="Borm T.J.A."/>
            <person name="Ohyanagi H."/>
            <person name="Mineta K."/>
            <person name="Michell C.T."/>
            <person name="Saber N."/>
            <person name="Kharbatia N.M."/>
            <person name="Rupper R.R."/>
            <person name="Sharp A.R."/>
            <person name="Dally N."/>
            <person name="Boughton B.A."/>
            <person name="Woo Y.H."/>
            <person name="Gao G."/>
            <person name="Schijlen E.G.W.M."/>
            <person name="Guo X."/>
            <person name="Momin A.A."/>
            <person name="Negrao S."/>
            <person name="Al-Babili S."/>
            <person name="Gehring C."/>
            <person name="Roessner U."/>
            <person name="Jung C."/>
            <person name="Murphy K."/>
            <person name="Arold S.T."/>
            <person name="Gojobori T."/>
            <person name="van der Linden C.G."/>
            <person name="van Loo E.N."/>
            <person name="Jellen E.N."/>
            <person name="Maughan P.J."/>
            <person name="Tester M."/>
        </authorList>
    </citation>
    <scope>NUCLEOTIDE SEQUENCE [LARGE SCALE GENOMIC DNA]</scope>
    <source>
        <strain evidence="3">cv. PI 614886</strain>
    </source>
</reference>
<evidence type="ECO:0000256" key="2">
    <source>
        <dbReference type="SAM" id="SignalP"/>
    </source>
</evidence>
<evidence type="ECO:0008006" key="5">
    <source>
        <dbReference type="Google" id="ProtNLM"/>
    </source>
</evidence>
<sequence>MVASNLALILGLWCMVMHAEIHNHPHQAHVVCGGTNGILAKAMEPDGDDDDDDEDCKGLRNDDDNGYPRAAYVVEGDDDDDDGTYDYAPAA</sequence>
<evidence type="ECO:0000313" key="3">
    <source>
        <dbReference type="EnsemblPlants" id="AUR62033436-RA:cds"/>
    </source>
</evidence>
<dbReference type="EnsemblPlants" id="AUR62033436-RA">
    <property type="protein sequence ID" value="AUR62033436-RA:cds"/>
    <property type="gene ID" value="AUR62033436"/>
</dbReference>
<feature type="chain" id="PRO_5031337986" description="Secreted protein" evidence="2">
    <location>
        <begin position="20"/>
        <end position="91"/>
    </location>
</feature>
<reference evidence="3" key="2">
    <citation type="submission" date="2021-03" db="UniProtKB">
        <authorList>
            <consortium name="EnsemblPlants"/>
        </authorList>
    </citation>
    <scope>IDENTIFICATION</scope>
</reference>
<feature type="signal peptide" evidence="2">
    <location>
        <begin position="1"/>
        <end position="19"/>
    </location>
</feature>
<protein>
    <recommendedName>
        <fullName evidence="5">Secreted protein</fullName>
    </recommendedName>
</protein>
<dbReference type="Proteomes" id="UP000596660">
    <property type="component" value="Unplaced"/>
</dbReference>
<dbReference type="Gramene" id="AUR62033436-RA">
    <property type="protein sequence ID" value="AUR62033436-RA:cds"/>
    <property type="gene ID" value="AUR62033436"/>
</dbReference>
<feature type="compositionally biased region" description="Acidic residues" evidence="1">
    <location>
        <begin position="45"/>
        <end position="55"/>
    </location>
</feature>
<feature type="region of interest" description="Disordered" evidence="1">
    <location>
        <begin position="42"/>
        <end position="91"/>
    </location>
</feature>
<evidence type="ECO:0000313" key="4">
    <source>
        <dbReference type="Proteomes" id="UP000596660"/>
    </source>
</evidence>
<accession>A0A803MQ85</accession>
<proteinExistence type="predicted"/>
<organism evidence="3 4">
    <name type="scientific">Chenopodium quinoa</name>
    <name type="common">Quinoa</name>
    <dbReference type="NCBI Taxonomy" id="63459"/>
    <lineage>
        <taxon>Eukaryota</taxon>
        <taxon>Viridiplantae</taxon>
        <taxon>Streptophyta</taxon>
        <taxon>Embryophyta</taxon>
        <taxon>Tracheophyta</taxon>
        <taxon>Spermatophyta</taxon>
        <taxon>Magnoliopsida</taxon>
        <taxon>eudicotyledons</taxon>
        <taxon>Gunneridae</taxon>
        <taxon>Pentapetalae</taxon>
        <taxon>Caryophyllales</taxon>
        <taxon>Chenopodiaceae</taxon>
        <taxon>Chenopodioideae</taxon>
        <taxon>Atripliceae</taxon>
        <taxon>Chenopodium</taxon>
    </lineage>
</organism>
<feature type="compositionally biased region" description="Acidic residues" evidence="1">
    <location>
        <begin position="75"/>
        <end position="84"/>
    </location>
</feature>